<comment type="caution">
    <text evidence="1">The sequence shown here is derived from an EMBL/GenBank/DDBJ whole genome shotgun (WGS) entry which is preliminary data.</text>
</comment>
<dbReference type="EMBL" id="JARAOO010000007">
    <property type="protein sequence ID" value="KAJ7961218.1"/>
    <property type="molecule type" value="Genomic_DNA"/>
</dbReference>
<evidence type="ECO:0000313" key="2">
    <source>
        <dbReference type="Proteomes" id="UP001163823"/>
    </source>
</evidence>
<protein>
    <submittedName>
        <fullName evidence="1">Monothiol glutaredoxin-S16, chloroplastic-like protein</fullName>
    </submittedName>
</protein>
<name>A0AAD7LNB3_QUISA</name>
<reference evidence="1" key="1">
    <citation type="journal article" date="2023" name="Science">
        <title>Elucidation of the pathway for biosynthesis of saponin adjuvants from the soapbark tree.</title>
        <authorList>
            <person name="Reed J."/>
            <person name="Orme A."/>
            <person name="El-Demerdash A."/>
            <person name="Owen C."/>
            <person name="Martin L.B.B."/>
            <person name="Misra R.C."/>
            <person name="Kikuchi S."/>
            <person name="Rejzek M."/>
            <person name="Martin A.C."/>
            <person name="Harkess A."/>
            <person name="Leebens-Mack J."/>
            <person name="Louveau T."/>
            <person name="Stephenson M.J."/>
            <person name="Osbourn A."/>
        </authorList>
    </citation>
    <scope>NUCLEOTIDE SEQUENCE</scope>
    <source>
        <strain evidence="1">S10</strain>
    </source>
</reference>
<evidence type="ECO:0000313" key="1">
    <source>
        <dbReference type="EMBL" id="KAJ7961218.1"/>
    </source>
</evidence>
<dbReference type="KEGG" id="qsa:O6P43_016589"/>
<proteinExistence type="predicted"/>
<sequence>MEVVRLTSPSHTPTELQFIGLSRNVEASISNHRKFVPELCISVKVGALGEPDRAVLTQAWKSWMDGSGKVPPGTESENTTWVWQPPTTDLRLTPIRHMHVPLEELIDRW</sequence>
<organism evidence="1 2">
    <name type="scientific">Quillaja saponaria</name>
    <name type="common">Soap bark tree</name>
    <dbReference type="NCBI Taxonomy" id="32244"/>
    <lineage>
        <taxon>Eukaryota</taxon>
        <taxon>Viridiplantae</taxon>
        <taxon>Streptophyta</taxon>
        <taxon>Embryophyta</taxon>
        <taxon>Tracheophyta</taxon>
        <taxon>Spermatophyta</taxon>
        <taxon>Magnoliopsida</taxon>
        <taxon>eudicotyledons</taxon>
        <taxon>Gunneridae</taxon>
        <taxon>Pentapetalae</taxon>
        <taxon>rosids</taxon>
        <taxon>fabids</taxon>
        <taxon>Fabales</taxon>
        <taxon>Quillajaceae</taxon>
        <taxon>Quillaja</taxon>
    </lineage>
</organism>
<dbReference type="AlphaFoldDB" id="A0AAD7LNB3"/>
<accession>A0AAD7LNB3</accession>
<gene>
    <name evidence="1" type="ORF">O6P43_016589</name>
</gene>
<dbReference type="Proteomes" id="UP001163823">
    <property type="component" value="Chromosome 7"/>
</dbReference>
<keyword evidence="2" id="KW-1185">Reference proteome</keyword>